<dbReference type="InterPro" id="IPR039420">
    <property type="entry name" value="WalR-like"/>
</dbReference>
<evidence type="ECO:0000256" key="3">
    <source>
        <dbReference type="ARBA" id="ARBA00023125"/>
    </source>
</evidence>
<dbReference type="Pfam" id="PF00072">
    <property type="entry name" value="Response_reg"/>
    <property type="match status" value="1"/>
</dbReference>
<feature type="domain" description="HTH luxR-type" evidence="7">
    <location>
        <begin position="140"/>
        <end position="205"/>
    </location>
</feature>
<evidence type="ECO:0000259" key="8">
    <source>
        <dbReference type="PROSITE" id="PS50110"/>
    </source>
</evidence>
<evidence type="ECO:0000313" key="10">
    <source>
        <dbReference type="Proteomes" id="UP001589627"/>
    </source>
</evidence>
<organism evidence="9 10">
    <name type="scientific">Actinoallomurus acaciae</name>
    <dbReference type="NCBI Taxonomy" id="502577"/>
    <lineage>
        <taxon>Bacteria</taxon>
        <taxon>Bacillati</taxon>
        <taxon>Actinomycetota</taxon>
        <taxon>Actinomycetes</taxon>
        <taxon>Streptosporangiales</taxon>
        <taxon>Thermomonosporaceae</taxon>
        <taxon>Actinoallomurus</taxon>
    </lineage>
</organism>
<evidence type="ECO:0000256" key="4">
    <source>
        <dbReference type="ARBA" id="ARBA00023163"/>
    </source>
</evidence>
<keyword evidence="4" id="KW-0804">Transcription</keyword>
<dbReference type="PROSITE" id="PS50043">
    <property type="entry name" value="HTH_LUXR_2"/>
    <property type="match status" value="1"/>
</dbReference>
<feature type="domain" description="Response regulatory" evidence="8">
    <location>
        <begin position="1"/>
        <end position="113"/>
    </location>
</feature>
<evidence type="ECO:0000256" key="1">
    <source>
        <dbReference type="ARBA" id="ARBA00022553"/>
    </source>
</evidence>
<comment type="caution">
    <text evidence="9">The sequence shown here is derived from an EMBL/GenBank/DDBJ whole genome shotgun (WGS) entry which is preliminary data.</text>
</comment>
<keyword evidence="2" id="KW-0805">Transcription regulation</keyword>
<dbReference type="Pfam" id="PF00196">
    <property type="entry name" value="GerE"/>
    <property type="match status" value="1"/>
</dbReference>
<dbReference type="InterPro" id="IPR016032">
    <property type="entry name" value="Sig_transdc_resp-reg_C-effctor"/>
</dbReference>
<dbReference type="CDD" id="cd06170">
    <property type="entry name" value="LuxR_C_like"/>
    <property type="match status" value="1"/>
</dbReference>
<dbReference type="SUPFAM" id="SSF52172">
    <property type="entry name" value="CheY-like"/>
    <property type="match status" value="1"/>
</dbReference>
<dbReference type="SMART" id="SM00421">
    <property type="entry name" value="HTH_LUXR"/>
    <property type="match status" value="1"/>
</dbReference>
<proteinExistence type="predicted"/>
<evidence type="ECO:0000256" key="5">
    <source>
        <dbReference type="PROSITE-ProRule" id="PRU00169"/>
    </source>
</evidence>
<dbReference type="CDD" id="cd17535">
    <property type="entry name" value="REC_NarL-like"/>
    <property type="match status" value="1"/>
</dbReference>
<dbReference type="PANTHER" id="PTHR43214:SF24">
    <property type="entry name" value="TRANSCRIPTIONAL REGULATORY PROTEIN NARL-RELATED"/>
    <property type="match status" value="1"/>
</dbReference>
<feature type="modified residue" description="4-aspartylphosphate" evidence="5">
    <location>
        <position position="48"/>
    </location>
</feature>
<dbReference type="EMBL" id="JBHLZP010000282">
    <property type="protein sequence ID" value="MFB9836499.1"/>
    <property type="molecule type" value="Genomic_DNA"/>
</dbReference>
<feature type="compositionally biased region" description="Basic and acidic residues" evidence="6">
    <location>
        <begin position="211"/>
        <end position="221"/>
    </location>
</feature>
<evidence type="ECO:0000259" key="7">
    <source>
        <dbReference type="PROSITE" id="PS50043"/>
    </source>
</evidence>
<accession>A0ABV5YN67</accession>
<dbReference type="InterPro" id="IPR000792">
    <property type="entry name" value="Tscrpt_reg_LuxR_C"/>
</dbReference>
<gene>
    <name evidence="9" type="ORF">ACFFNX_30430</name>
</gene>
<sequence>MEDQRTLAEALAIAVDAQPDLECVGAVGTAEEGLLLARARHPDVVLMDVHLPGADGIDGTRLIKAECPDARVFILTGDAAPELFAAAIAAGAAGFLAKDGPFPDILAAIRTPPATRAMVAGGTFAALVAEYRRGLRVQAAEEEPTPLTRREREVLALMGEGLGARVIAARLGMSEHTARGHVQHILHKLGAHSRREAVAVAARKGLLPAGRQDRSGSRAKDPNTGSPARS</sequence>
<keyword evidence="3" id="KW-0238">DNA-binding</keyword>
<evidence type="ECO:0000313" key="9">
    <source>
        <dbReference type="EMBL" id="MFB9836499.1"/>
    </source>
</evidence>
<reference evidence="9 10" key="1">
    <citation type="submission" date="2024-09" db="EMBL/GenBank/DDBJ databases">
        <authorList>
            <person name="Sun Q."/>
            <person name="Mori K."/>
        </authorList>
    </citation>
    <scope>NUCLEOTIDE SEQUENCE [LARGE SCALE GENOMIC DNA]</scope>
    <source>
        <strain evidence="9 10">TBRC 0563</strain>
    </source>
</reference>
<dbReference type="InterPro" id="IPR011006">
    <property type="entry name" value="CheY-like_superfamily"/>
</dbReference>
<dbReference type="PANTHER" id="PTHR43214">
    <property type="entry name" value="TWO-COMPONENT RESPONSE REGULATOR"/>
    <property type="match status" value="1"/>
</dbReference>
<dbReference type="InterPro" id="IPR001789">
    <property type="entry name" value="Sig_transdc_resp-reg_receiver"/>
</dbReference>
<keyword evidence="10" id="KW-1185">Reference proteome</keyword>
<evidence type="ECO:0000256" key="6">
    <source>
        <dbReference type="SAM" id="MobiDB-lite"/>
    </source>
</evidence>
<dbReference type="Proteomes" id="UP001589627">
    <property type="component" value="Unassembled WGS sequence"/>
</dbReference>
<dbReference type="SUPFAM" id="SSF46894">
    <property type="entry name" value="C-terminal effector domain of the bipartite response regulators"/>
    <property type="match status" value="1"/>
</dbReference>
<name>A0ABV5YN67_9ACTN</name>
<evidence type="ECO:0000256" key="2">
    <source>
        <dbReference type="ARBA" id="ARBA00023015"/>
    </source>
</evidence>
<dbReference type="InterPro" id="IPR058245">
    <property type="entry name" value="NreC/VraR/RcsB-like_REC"/>
</dbReference>
<keyword evidence="1 5" id="KW-0597">Phosphoprotein</keyword>
<dbReference type="Gene3D" id="3.40.50.2300">
    <property type="match status" value="1"/>
</dbReference>
<dbReference type="SMART" id="SM00448">
    <property type="entry name" value="REC"/>
    <property type="match status" value="1"/>
</dbReference>
<feature type="region of interest" description="Disordered" evidence="6">
    <location>
        <begin position="204"/>
        <end position="230"/>
    </location>
</feature>
<dbReference type="PROSITE" id="PS50110">
    <property type="entry name" value="RESPONSE_REGULATORY"/>
    <property type="match status" value="1"/>
</dbReference>
<dbReference type="PRINTS" id="PR00038">
    <property type="entry name" value="HTHLUXR"/>
</dbReference>
<protein>
    <submittedName>
        <fullName evidence="9">Response regulator transcription factor</fullName>
    </submittedName>
</protein>